<dbReference type="SUPFAM" id="SSF56300">
    <property type="entry name" value="Metallo-dependent phosphatases"/>
    <property type="match status" value="1"/>
</dbReference>
<evidence type="ECO:0000313" key="9">
    <source>
        <dbReference type="Proteomes" id="UP000310458"/>
    </source>
</evidence>
<evidence type="ECO:0000256" key="5">
    <source>
        <dbReference type="ARBA" id="ARBA00022839"/>
    </source>
</evidence>
<dbReference type="NCBIfam" id="TIGR00619">
    <property type="entry name" value="sbcd"/>
    <property type="match status" value="1"/>
</dbReference>
<dbReference type="Proteomes" id="UP000310458">
    <property type="component" value="Unassembled WGS sequence"/>
</dbReference>
<keyword evidence="9" id="KW-1185">Reference proteome</keyword>
<protein>
    <recommendedName>
        <fullName evidence="2 6">Nuclease SbcCD subunit D</fullName>
    </recommendedName>
</protein>
<dbReference type="EMBL" id="VAVZ01000001">
    <property type="protein sequence ID" value="TLQ01496.1"/>
    <property type="molecule type" value="Genomic_DNA"/>
</dbReference>
<comment type="similarity">
    <text evidence="1 6">Belongs to the SbcD family.</text>
</comment>
<reference evidence="8 9" key="1">
    <citation type="submission" date="2019-05" db="EMBL/GenBank/DDBJ databases">
        <title>Nesterenkonia sp. GY074 isolated from the Southern Atlantic Ocean.</title>
        <authorList>
            <person name="Zhang G."/>
        </authorList>
    </citation>
    <scope>NUCLEOTIDE SEQUENCE [LARGE SCALE GENOMIC DNA]</scope>
    <source>
        <strain evidence="8 9">GY074</strain>
    </source>
</reference>
<comment type="function">
    <text evidence="6">SbcCD cleaves DNA hairpin structures. These structures can inhibit DNA replication and are intermediates in certain DNA recombination reactions. The complex acts as a 3'-&gt;5' double strand exonuclease that can open hairpins. It also has a 5' single-strand endonuclease activity.</text>
</comment>
<comment type="subunit">
    <text evidence="6">Heterodimer of SbcC and SbcD.</text>
</comment>
<dbReference type="AlphaFoldDB" id="A0A5R9BLA7"/>
<organism evidence="8 9">
    <name type="scientific">Nesterenkonia salmonea</name>
    <dbReference type="NCBI Taxonomy" id="1804987"/>
    <lineage>
        <taxon>Bacteria</taxon>
        <taxon>Bacillati</taxon>
        <taxon>Actinomycetota</taxon>
        <taxon>Actinomycetes</taxon>
        <taxon>Micrococcales</taxon>
        <taxon>Micrococcaceae</taxon>
        <taxon>Nesterenkonia</taxon>
    </lineage>
</organism>
<sequence length="407" mass="45429">MKLLHTSDWHLGRGFHGADLRETQLEMMRTICSAVTEHQIDLVLVSGDVFDRALPPEWAVRELGQCLRAMREAGAQVVVTSGNHDSAVRLGFNRELVAHSGVHIRSGLEDAWTPVELTAHGERLLIYGVPYLEPQIYAEQLGLDRAHHCAVMAEVVSRIHADVATRRDHTGDDAVRVIMMAHVFADRGQASESERNIGAPAEPEAILEHHEDSAGGLAVVPLEVFDGFDYVALGHLHGRQKLSDRVRYSGAPLRYSFSEDKQDKGAWVIDTTELDDAAAAVTGLDWNLGRDVVRLEGTIEEMLFPEQVQRLQEAFVQITLIDEERPERAYSRLREAFPYLMHYRYAGAGLRRSEHSFAQRLHRAESELEVVAGFLEHVRERSVTEEELGAVAAALDAVRTEDAGERA</sequence>
<evidence type="ECO:0000256" key="6">
    <source>
        <dbReference type="RuleBase" id="RU363069"/>
    </source>
</evidence>
<dbReference type="OrthoDB" id="9773856at2"/>
<evidence type="ECO:0000259" key="7">
    <source>
        <dbReference type="Pfam" id="PF00149"/>
    </source>
</evidence>
<keyword evidence="6" id="KW-0235">DNA replication</keyword>
<keyword evidence="3 6" id="KW-0540">Nuclease</keyword>
<accession>A0A5R9BLA7</accession>
<dbReference type="InterPro" id="IPR004843">
    <property type="entry name" value="Calcineurin-like_PHP"/>
</dbReference>
<evidence type="ECO:0000256" key="1">
    <source>
        <dbReference type="ARBA" id="ARBA00010555"/>
    </source>
</evidence>
<dbReference type="InterPro" id="IPR029052">
    <property type="entry name" value="Metallo-depent_PP-like"/>
</dbReference>
<evidence type="ECO:0000256" key="3">
    <source>
        <dbReference type="ARBA" id="ARBA00022722"/>
    </source>
</evidence>
<dbReference type="Gene3D" id="3.60.21.10">
    <property type="match status" value="1"/>
</dbReference>
<dbReference type="InterPro" id="IPR004593">
    <property type="entry name" value="SbcD"/>
</dbReference>
<dbReference type="InterPro" id="IPR050535">
    <property type="entry name" value="DNA_Repair-Maintenance_Comp"/>
</dbReference>
<dbReference type="Pfam" id="PF00149">
    <property type="entry name" value="Metallophos"/>
    <property type="match status" value="1"/>
</dbReference>
<keyword evidence="6" id="KW-0233">DNA recombination</keyword>
<evidence type="ECO:0000256" key="2">
    <source>
        <dbReference type="ARBA" id="ARBA00013365"/>
    </source>
</evidence>
<evidence type="ECO:0000313" key="8">
    <source>
        <dbReference type="EMBL" id="TLQ01496.1"/>
    </source>
</evidence>
<feature type="domain" description="Calcineurin-like phosphoesterase" evidence="7">
    <location>
        <begin position="1"/>
        <end position="238"/>
    </location>
</feature>
<keyword evidence="6" id="KW-0255">Endonuclease</keyword>
<proteinExistence type="inferred from homology"/>
<dbReference type="PANTHER" id="PTHR30337:SF0">
    <property type="entry name" value="NUCLEASE SBCCD SUBUNIT D"/>
    <property type="match status" value="1"/>
</dbReference>
<dbReference type="CDD" id="cd00840">
    <property type="entry name" value="MPP_Mre11_N"/>
    <property type="match status" value="1"/>
</dbReference>
<dbReference type="GO" id="GO:0006310">
    <property type="term" value="P:DNA recombination"/>
    <property type="evidence" value="ECO:0007669"/>
    <property type="project" value="UniProtKB-KW"/>
</dbReference>
<dbReference type="GO" id="GO:0006260">
    <property type="term" value="P:DNA replication"/>
    <property type="evidence" value="ECO:0007669"/>
    <property type="project" value="UniProtKB-KW"/>
</dbReference>
<dbReference type="RefSeq" id="WP_138251574.1">
    <property type="nucleotide sequence ID" value="NZ_VAVZ01000001.1"/>
</dbReference>
<keyword evidence="5 6" id="KW-0269">Exonuclease</keyword>
<evidence type="ECO:0000256" key="4">
    <source>
        <dbReference type="ARBA" id="ARBA00022801"/>
    </source>
</evidence>
<dbReference type="GO" id="GO:0008408">
    <property type="term" value="F:3'-5' exonuclease activity"/>
    <property type="evidence" value="ECO:0007669"/>
    <property type="project" value="InterPro"/>
</dbReference>
<keyword evidence="4 6" id="KW-0378">Hydrolase</keyword>
<dbReference type="GO" id="GO:0004519">
    <property type="term" value="F:endonuclease activity"/>
    <property type="evidence" value="ECO:0007669"/>
    <property type="project" value="UniProtKB-KW"/>
</dbReference>
<comment type="caution">
    <text evidence="8">The sequence shown here is derived from an EMBL/GenBank/DDBJ whole genome shotgun (WGS) entry which is preliminary data.</text>
</comment>
<dbReference type="PANTHER" id="PTHR30337">
    <property type="entry name" value="COMPONENT OF ATP-DEPENDENT DSDNA EXONUCLEASE"/>
    <property type="match status" value="1"/>
</dbReference>
<name>A0A5R9BLA7_9MICC</name>
<dbReference type="InterPro" id="IPR041796">
    <property type="entry name" value="Mre11_N"/>
</dbReference>
<gene>
    <name evidence="6" type="primary">sbcD</name>
    <name evidence="8" type="ORF">FEF26_00530</name>
</gene>